<feature type="transmembrane region" description="Helical" evidence="1">
    <location>
        <begin position="339"/>
        <end position="358"/>
    </location>
</feature>
<feature type="transmembrane region" description="Helical" evidence="1">
    <location>
        <begin position="192"/>
        <end position="209"/>
    </location>
</feature>
<comment type="caution">
    <text evidence="2">The sequence shown here is derived from an EMBL/GenBank/DDBJ whole genome shotgun (WGS) entry which is preliminary data.</text>
</comment>
<feature type="transmembrane region" description="Helical" evidence="1">
    <location>
        <begin position="215"/>
        <end position="232"/>
    </location>
</feature>
<accession>A0A1F5EW01</accession>
<keyword evidence="1" id="KW-0812">Transmembrane</keyword>
<keyword evidence="1" id="KW-1133">Transmembrane helix</keyword>
<dbReference type="PANTHER" id="PTHR38454">
    <property type="entry name" value="INTEGRAL MEMBRANE PROTEIN-RELATED"/>
    <property type="match status" value="1"/>
</dbReference>
<dbReference type="EMBL" id="MFAG01000028">
    <property type="protein sequence ID" value="OGD71573.1"/>
    <property type="molecule type" value="Genomic_DNA"/>
</dbReference>
<dbReference type="Proteomes" id="UP000177979">
    <property type="component" value="Unassembled WGS sequence"/>
</dbReference>
<feature type="transmembrane region" description="Helical" evidence="1">
    <location>
        <begin position="314"/>
        <end position="332"/>
    </location>
</feature>
<dbReference type="PANTHER" id="PTHR38454:SF1">
    <property type="entry name" value="INTEGRAL MEMBRANE PROTEIN"/>
    <property type="match status" value="1"/>
</dbReference>
<sequence>MVLAVLVLLINIIFFRGLFVGLVPIPLDALVGVYHPWADQFWGFVAGVPYKNIALTDVFSQLYPWRTLAMDLIRGWQLPLWNPYSFMGGPLLANWQSAPFYPLNLLMLLFGDVTGYGLMVAVQPLLAMWFMLLFLREIKVSRAGSFVGAVSFAFGGFMMTYLEYATTGQILTFIPLSLWLIERFLHGQKKRYLLGLPLAVFFILTGGFFQPAFYALLIISTYAFIASSVAYGKIVSGQIFQIFFFLLLGVGLAGLQLFPTAELLSLSIRNLDHNIAEYQYGLLPLKHLITLIAPDFFGNSATGNYSGFMQYQETSGYFGIVGLILALTALLFSKKNFRIWFFSLFFLVSLFLAFENPLSKMVFEFKLPLLSTGYASRWLMIFSFSGAVLSAFGFDLIKKKRKLLLSVLVLVLLGALYLTTKESVSTRNLILPLATTAAAILLFVVPQKKVVVFALCLLVTFDLLRYATKFTPMARSDYGTTQIPFIQKVHDLAGINRVAIDTGPLMSANTWIYGRIYTIGGYDPLLYKDSGIWFRAINVGINLKQKIDGSLGEGAMTRYLNLDNPLSPLLDLTGTKYLLTLKKDREGRFKSEGVINGELLKKYQVVDSFGASVLLENKTAMPRINLFYQAEGEMNDVKAEERLIGGFDFRNKILLKEEKPRGFVSDDSNSVELLSYSANRVEIIANTKNGAYLMLSDTDYPGWKATVNGSETKIIRADGIFRSIILPAGEARVAFTYFPDSFKNGLALTIASALALIAFAVVAKRKNTF</sequence>
<feature type="transmembrane region" description="Helical" evidence="1">
    <location>
        <begin position="168"/>
        <end position="185"/>
    </location>
</feature>
<feature type="transmembrane region" description="Helical" evidence="1">
    <location>
        <begin position="450"/>
        <end position="467"/>
    </location>
</feature>
<gene>
    <name evidence="2" type="ORF">A2703_02200</name>
</gene>
<feature type="transmembrane region" description="Helical" evidence="1">
    <location>
        <begin position="7"/>
        <end position="27"/>
    </location>
</feature>
<evidence type="ECO:0008006" key="4">
    <source>
        <dbReference type="Google" id="ProtNLM"/>
    </source>
</evidence>
<feature type="transmembrane region" description="Helical" evidence="1">
    <location>
        <begin position="403"/>
        <end position="420"/>
    </location>
</feature>
<evidence type="ECO:0000313" key="3">
    <source>
        <dbReference type="Proteomes" id="UP000177979"/>
    </source>
</evidence>
<keyword evidence="1" id="KW-0472">Membrane</keyword>
<protein>
    <recommendedName>
        <fullName evidence="4">Membrane protein 6-pyruvoyl-tetrahydropterin synthase-related domain-containing protein</fullName>
    </recommendedName>
</protein>
<feature type="transmembrane region" description="Helical" evidence="1">
    <location>
        <begin position="142"/>
        <end position="162"/>
    </location>
</feature>
<feature type="transmembrane region" description="Helical" evidence="1">
    <location>
        <begin position="426"/>
        <end position="445"/>
    </location>
</feature>
<organism evidence="2 3">
    <name type="scientific">Candidatus Collierbacteria bacterium RIFCSPHIGHO2_01_FULL_50_25</name>
    <dbReference type="NCBI Taxonomy" id="1817722"/>
    <lineage>
        <taxon>Bacteria</taxon>
        <taxon>Candidatus Collieribacteriota</taxon>
    </lineage>
</organism>
<dbReference type="AlphaFoldDB" id="A0A1F5EW01"/>
<evidence type="ECO:0000256" key="1">
    <source>
        <dbReference type="SAM" id="Phobius"/>
    </source>
</evidence>
<feature type="transmembrane region" description="Helical" evidence="1">
    <location>
        <begin position="378"/>
        <end position="396"/>
    </location>
</feature>
<feature type="transmembrane region" description="Helical" evidence="1">
    <location>
        <begin position="239"/>
        <end position="258"/>
    </location>
</feature>
<feature type="transmembrane region" description="Helical" evidence="1">
    <location>
        <begin position="745"/>
        <end position="763"/>
    </location>
</feature>
<dbReference type="STRING" id="1817722.A2703_02200"/>
<reference evidence="2 3" key="1">
    <citation type="journal article" date="2016" name="Nat. Commun.">
        <title>Thousands of microbial genomes shed light on interconnected biogeochemical processes in an aquifer system.</title>
        <authorList>
            <person name="Anantharaman K."/>
            <person name="Brown C.T."/>
            <person name="Hug L.A."/>
            <person name="Sharon I."/>
            <person name="Castelle C.J."/>
            <person name="Probst A.J."/>
            <person name="Thomas B.C."/>
            <person name="Singh A."/>
            <person name="Wilkins M.J."/>
            <person name="Karaoz U."/>
            <person name="Brodie E.L."/>
            <person name="Williams K.H."/>
            <person name="Hubbard S.S."/>
            <person name="Banfield J.F."/>
        </authorList>
    </citation>
    <scope>NUCLEOTIDE SEQUENCE [LARGE SCALE GENOMIC DNA]</scope>
</reference>
<evidence type="ECO:0000313" key="2">
    <source>
        <dbReference type="EMBL" id="OGD71573.1"/>
    </source>
</evidence>
<name>A0A1F5EW01_9BACT</name>
<dbReference type="Pfam" id="PF09586">
    <property type="entry name" value="YfhO"/>
    <property type="match status" value="2"/>
</dbReference>
<feature type="transmembrane region" description="Helical" evidence="1">
    <location>
        <begin position="113"/>
        <end position="135"/>
    </location>
</feature>
<proteinExistence type="predicted"/>
<dbReference type="InterPro" id="IPR018580">
    <property type="entry name" value="Uncharacterised_YfhO"/>
</dbReference>